<dbReference type="EMBL" id="JYDJ01000074">
    <property type="protein sequence ID" value="KRX45551.1"/>
    <property type="molecule type" value="Genomic_DNA"/>
</dbReference>
<proteinExistence type="predicted"/>
<dbReference type="Proteomes" id="UP000055048">
    <property type="component" value="Unassembled WGS sequence"/>
</dbReference>
<dbReference type="AlphaFoldDB" id="A0A0V0U2P5"/>
<evidence type="ECO:0000313" key="2">
    <source>
        <dbReference type="Proteomes" id="UP000055048"/>
    </source>
</evidence>
<keyword evidence="2" id="KW-1185">Reference proteome</keyword>
<comment type="caution">
    <text evidence="1">The sequence shown here is derived from an EMBL/GenBank/DDBJ whole genome shotgun (WGS) entry which is preliminary data.</text>
</comment>
<reference evidence="1 2" key="1">
    <citation type="submission" date="2015-01" db="EMBL/GenBank/DDBJ databases">
        <title>Evolution of Trichinella species and genotypes.</title>
        <authorList>
            <person name="Korhonen P.K."/>
            <person name="Edoardo P."/>
            <person name="Giuseppe L.R."/>
            <person name="Gasser R.B."/>
        </authorList>
    </citation>
    <scope>NUCLEOTIDE SEQUENCE [LARGE SCALE GENOMIC DNA]</scope>
    <source>
        <strain evidence="1">ISS417</strain>
    </source>
</reference>
<gene>
    <name evidence="1" type="ORF">T05_5684</name>
</gene>
<organism evidence="1 2">
    <name type="scientific">Trichinella murrelli</name>
    <dbReference type="NCBI Taxonomy" id="144512"/>
    <lineage>
        <taxon>Eukaryota</taxon>
        <taxon>Metazoa</taxon>
        <taxon>Ecdysozoa</taxon>
        <taxon>Nematoda</taxon>
        <taxon>Enoplea</taxon>
        <taxon>Dorylaimia</taxon>
        <taxon>Trichinellida</taxon>
        <taxon>Trichinellidae</taxon>
        <taxon>Trichinella</taxon>
    </lineage>
</organism>
<name>A0A0V0U2P5_9BILA</name>
<protein>
    <submittedName>
        <fullName evidence="1">Uncharacterized protein</fullName>
    </submittedName>
</protein>
<sequence>MSWTTPSAVSLSNALLKEPKDINSDYEQFLLQLMNTDFVTDINFDNARSALCKSSFLAEPIVH</sequence>
<accession>A0A0V0U2P5</accession>
<evidence type="ECO:0000313" key="1">
    <source>
        <dbReference type="EMBL" id="KRX45551.1"/>
    </source>
</evidence>